<keyword evidence="1" id="KW-0732">Signal</keyword>
<feature type="signal peptide" evidence="1">
    <location>
        <begin position="1"/>
        <end position="23"/>
    </location>
</feature>
<name>A0A0N4Z8M9_PARTI</name>
<dbReference type="InterPro" id="IPR003582">
    <property type="entry name" value="ShKT_dom"/>
</dbReference>
<dbReference type="AlphaFoldDB" id="A0A0N4Z8M9"/>
<evidence type="ECO:0000256" key="1">
    <source>
        <dbReference type="SAM" id="SignalP"/>
    </source>
</evidence>
<dbReference type="Pfam" id="PF01549">
    <property type="entry name" value="ShK"/>
    <property type="match status" value="1"/>
</dbReference>
<keyword evidence="3" id="KW-1185">Reference proteome</keyword>
<evidence type="ECO:0000259" key="2">
    <source>
        <dbReference type="SMART" id="SM00254"/>
    </source>
</evidence>
<dbReference type="Proteomes" id="UP000038045">
    <property type="component" value="Unplaced"/>
</dbReference>
<proteinExistence type="predicted"/>
<reference evidence="4" key="1">
    <citation type="submission" date="2017-02" db="UniProtKB">
        <authorList>
            <consortium name="WormBaseParasite"/>
        </authorList>
    </citation>
    <scope>IDENTIFICATION</scope>
</reference>
<evidence type="ECO:0000313" key="4">
    <source>
        <dbReference type="WBParaSite" id="PTRK_0000366300.1"/>
    </source>
</evidence>
<dbReference type="WBParaSite" id="PTRK_0000366300.1">
    <property type="protein sequence ID" value="PTRK_0000366300.1"/>
    <property type="gene ID" value="PTRK_0000366300"/>
</dbReference>
<feature type="chain" id="PRO_5005891287" evidence="1">
    <location>
        <begin position="24"/>
        <end position="124"/>
    </location>
</feature>
<dbReference type="Gene3D" id="1.10.10.1940">
    <property type="match status" value="1"/>
</dbReference>
<organism evidence="3 4">
    <name type="scientific">Parastrongyloides trichosuri</name>
    <name type="common">Possum-specific nematode worm</name>
    <dbReference type="NCBI Taxonomy" id="131310"/>
    <lineage>
        <taxon>Eukaryota</taxon>
        <taxon>Metazoa</taxon>
        <taxon>Ecdysozoa</taxon>
        <taxon>Nematoda</taxon>
        <taxon>Chromadorea</taxon>
        <taxon>Rhabditida</taxon>
        <taxon>Tylenchina</taxon>
        <taxon>Panagrolaimomorpha</taxon>
        <taxon>Strongyloidoidea</taxon>
        <taxon>Strongyloididae</taxon>
        <taxon>Parastrongyloides</taxon>
    </lineage>
</organism>
<dbReference type="SMART" id="SM00254">
    <property type="entry name" value="ShKT"/>
    <property type="match status" value="1"/>
</dbReference>
<evidence type="ECO:0000313" key="3">
    <source>
        <dbReference type="Proteomes" id="UP000038045"/>
    </source>
</evidence>
<protein>
    <submittedName>
        <fullName evidence="4">ShKT domain-containing protein</fullName>
    </submittedName>
</protein>
<sequence>MNCAKVFTLLLFITLSFTIEGRGRNTYIPRNKLEYQSPRALQPSVHVAGNCQADGQCQVGYTCTNQMCVKPITTTSYRNWKSLQCNDVGKDCMKYQNYCQNSIYTDVLRERCKRTCGYCSKVDQ</sequence>
<accession>A0A0N4Z8M9</accession>
<feature type="domain" description="ShKT" evidence="2">
    <location>
        <begin position="84"/>
        <end position="120"/>
    </location>
</feature>